<dbReference type="InterPro" id="IPR008160">
    <property type="entry name" value="Collagen"/>
</dbReference>
<dbReference type="PRINTS" id="PR00453">
    <property type="entry name" value="VWFADOMAIN"/>
</dbReference>
<feature type="domain" description="Fibronectin type-III" evidence="12">
    <location>
        <begin position="26"/>
        <end position="117"/>
    </location>
</feature>
<evidence type="ECO:0000256" key="5">
    <source>
        <dbReference type="ARBA" id="ARBA00023119"/>
    </source>
</evidence>
<dbReference type="CDD" id="cd00063">
    <property type="entry name" value="FN3"/>
    <property type="match status" value="6"/>
</dbReference>
<dbReference type="Proteomes" id="UP000291020">
    <property type="component" value="Unassembled WGS sequence"/>
</dbReference>
<evidence type="ECO:0000256" key="4">
    <source>
        <dbReference type="ARBA" id="ARBA00022737"/>
    </source>
</evidence>
<dbReference type="Pfam" id="PF00092">
    <property type="entry name" value="VWA"/>
    <property type="match status" value="1"/>
</dbReference>
<dbReference type="FunFam" id="2.60.40.10:FF:000638">
    <property type="entry name" value="von Willebrand factor A domain-containing 1"/>
    <property type="match status" value="1"/>
</dbReference>
<evidence type="ECO:0000256" key="2">
    <source>
        <dbReference type="ARBA" id="ARBA00022525"/>
    </source>
</evidence>
<feature type="compositionally biased region" description="Basic and acidic residues" evidence="9">
    <location>
        <begin position="210"/>
        <end position="228"/>
    </location>
</feature>
<feature type="domain" description="Fibronectin type-III" evidence="12">
    <location>
        <begin position="536"/>
        <end position="627"/>
    </location>
</feature>
<reference evidence="13" key="3">
    <citation type="submission" date="2025-09" db="UniProtKB">
        <authorList>
            <consortium name="Ensembl"/>
        </authorList>
    </citation>
    <scope>IDENTIFICATION</scope>
</reference>
<reference evidence="13" key="2">
    <citation type="submission" date="2025-08" db="UniProtKB">
        <authorList>
            <consortium name="Ensembl"/>
        </authorList>
    </citation>
    <scope>IDENTIFICATION</scope>
</reference>
<dbReference type="SMART" id="SM00060">
    <property type="entry name" value="FN3"/>
    <property type="match status" value="6"/>
</dbReference>
<dbReference type="InterPro" id="IPR003961">
    <property type="entry name" value="FN3_dom"/>
</dbReference>
<proteinExistence type="predicted"/>
<evidence type="ECO:0000256" key="7">
    <source>
        <dbReference type="ARBA" id="ARBA00056720"/>
    </source>
</evidence>
<sequence length="1372" mass="148005">MLSHMSFLFACITLASHVIGHANGQGPNRLKLTVLLEDRLQMKWKETEGNTNGYKVQVKPMAGDPEQEVMLKTKTSKATVGGLSPTKEYTLQIYVLNGSQEALFAKRKFVIQELKNVSQARNTRKNRETSPGKSITPLRNTATEHIPAAKTMSPPPSETSTKTAKDRPEKRRQKAAVSKDSSETLGRKPNTKSSVTETPTMLKTTLRSPTKSERGDLGQEKHTKETLKRGPQFQCDTSVTTDIVLLVDGSWSIGRGNFKLVREFLSTLVSPFNIARDKIRIGLSQYSSDPRTEWNLNTYVTRDEVLEAVRNLRYKGGNTFTGLALTHVLEQNLKPEAGARSDAVKLVILLTDGKSQDDASRSAQTLKNMGIDIFAIGVKNADEAELRQVASEPLELTVYNVLDFPLLSSLVSRLTRVLCTRIKEKHKSENTGSPVKAVSANTGPHLSPTNLMISEVTSRSMHLSWTPPLRPPKKYRIVYYPSRGGIPKEVVLDGSASSTQLVNLTSHTEYLVSVFPIYENAVGDGLRGITSTALSPPLSLRVSEVSHNHLRLSWQPASGATQYLVLCSSAPSGAEDDTKEVKVEQPEVLLDGLSPSTEYSVAVYAMYGEEASDPASLQETTLALSPPRHLSFSEVSHGSVKVSWAAASRAVRAHRVTYISSRGSNSGEVEVPSSASFTVLRPLSSLTQYFINVSSIYNEGESFPLTGNVTTLKVPPPSGLKVTELSGNNVQLQWEAAAASDVLVYQIKWNARGEESSQELSVAGNLAVASLPGLKKNTEYQISIWAYYKDGARSDTVSILHKTTSQSPPTNLVIDTETPNSLQVHWRPPGSHIQYYRVTYSPESDDSAQQTTIVSGKSSGVTLQSLLPNTEYKVMVSAVHDTGESDAVSTTGQTGRQITSALAKLPSAQGSVPFKTEACPTISSIEGPLQGFDMMEAFGLVEKEYASVKGVAMEPYVFSGTRTYTLFRDIQLTQRTSEVLLSGIPSVHTISILLRLLPEAPKEPFAVWQLTDEDFQPLLGVILDSSKKSLTYFNHDYKADLQEVTFDQQEVKKIFYGSFHKVHIAVSHFRIKLYLDCKKIAEKPINAMASVSTAGFIMLGKLTGTRGPRSGSAAFQLQSLQIVCSDSSAEEDRCCDLPSLRNEETCPTLTPSCTCTSGIPGLPGPPGPPGFQGITGSRGNSGERGPPGDVGPTGLPGPKGERGEKGEPQSLATIYQLVSQACEQMIQTHVLKFDSFIHEHTRKPVPVFDDTLKPGGPGRPGLPGIAGTKGERGEDGIPGQPGKDGYPGERGGPGGKGEKGMAGAREEGGQGPRGRAGLPGEQVIGDPGLKGSPGSTGPPGFPGARGHPGAPGYPGGCDISGCYRASTRDFIP</sequence>
<feature type="region of interest" description="Disordered" evidence="9">
    <location>
        <begin position="118"/>
        <end position="229"/>
    </location>
</feature>
<comment type="subcellular location">
    <subcellularLocation>
        <location evidence="1">Secreted</location>
        <location evidence="1">Extracellular space</location>
    </subcellularLocation>
</comment>
<feature type="region of interest" description="Disordered" evidence="9">
    <location>
        <begin position="1164"/>
        <end position="1207"/>
    </location>
</feature>
<evidence type="ECO:0000313" key="14">
    <source>
        <dbReference type="Proteomes" id="UP000291020"/>
    </source>
</evidence>
<feature type="compositionally biased region" description="Polar residues" evidence="9">
    <location>
        <begin position="191"/>
        <end position="209"/>
    </location>
</feature>
<evidence type="ECO:0000259" key="12">
    <source>
        <dbReference type="PROSITE" id="PS50853"/>
    </source>
</evidence>
<dbReference type="SUPFAM" id="SSF49265">
    <property type="entry name" value="Fibronectin type III"/>
    <property type="match status" value="5"/>
</dbReference>
<name>A0A452GNU7_9SAUR</name>
<feature type="signal peptide" evidence="10">
    <location>
        <begin position="1"/>
        <end position="24"/>
    </location>
</feature>
<dbReference type="GO" id="GO:0005576">
    <property type="term" value="C:extracellular region"/>
    <property type="evidence" value="ECO:0007669"/>
    <property type="project" value="UniProtKB-SubCell"/>
</dbReference>
<feature type="domain" description="Fibronectin type-III" evidence="12">
    <location>
        <begin position="447"/>
        <end position="535"/>
    </location>
</feature>
<evidence type="ECO:0000313" key="13">
    <source>
        <dbReference type="Ensembl" id="ENSGAGP00000003559.1"/>
    </source>
</evidence>
<dbReference type="Gene3D" id="3.40.50.410">
    <property type="entry name" value="von Willebrand factor, type A domain"/>
    <property type="match status" value="1"/>
</dbReference>
<keyword evidence="2" id="KW-0964">Secreted</keyword>
<reference evidence="14" key="1">
    <citation type="journal article" date="2017" name="PLoS ONE">
        <title>The Agassiz's desert tortoise genome provides a resource for the conservation of a threatened species.</title>
        <authorList>
            <person name="Tollis M."/>
            <person name="DeNardo D.F."/>
            <person name="Cornelius J.A."/>
            <person name="Dolby G.A."/>
            <person name="Edwards T."/>
            <person name="Henen B.T."/>
            <person name="Karl A.E."/>
            <person name="Murphy R.W."/>
            <person name="Kusumi K."/>
        </authorList>
    </citation>
    <scope>NUCLEOTIDE SEQUENCE [LARGE SCALE GENOMIC DNA]</scope>
</reference>
<dbReference type="PROSITE" id="PS50234">
    <property type="entry name" value="VWFA"/>
    <property type="match status" value="1"/>
</dbReference>
<dbReference type="InterPro" id="IPR050991">
    <property type="entry name" value="ECM_Regulatory_Proteins"/>
</dbReference>
<dbReference type="Pfam" id="PF01391">
    <property type="entry name" value="Collagen"/>
    <property type="match status" value="1"/>
</dbReference>
<dbReference type="GO" id="GO:0005581">
    <property type="term" value="C:collagen trimer"/>
    <property type="evidence" value="ECO:0007669"/>
    <property type="project" value="UniProtKB-KW"/>
</dbReference>
<evidence type="ECO:0000256" key="9">
    <source>
        <dbReference type="SAM" id="MobiDB-lite"/>
    </source>
</evidence>
<dbReference type="InterPro" id="IPR002035">
    <property type="entry name" value="VWF_A"/>
</dbReference>
<dbReference type="FunFam" id="3.40.50.410:FF:000001">
    <property type="entry name" value="Collagen, type XII, alpha 1"/>
    <property type="match status" value="1"/>
</dbReference>
<dbReference type="FunFam" id="2.60.40.10:FF:000953">
    <property type="entry name" value="Collagen, type XX, alpha 1"/>
    <property type="match status" value="1"/>
</dbReference>
<feature type="chain" id="PRO_5019191361" description="Collagen alpha-1(XX) chain" evidence="10">
    <location>
        <begin position="25"/>
        <end position="1372"/>
    </location>
</feature>
<dbReference type="PANTHER" id="PTHR46708:SF2">
    <property type="entry name" value="FIBRONECTIN TYPE-III DOMAIN-CONTAINING PROTEIN"/>
    <property type="match status" value="1"/>
</dbReference>
<protein>
    <recommendedName>
        <fullName evidence="8">Collagen alpha-1(XX) chain</fullName>
    </recommendedName>
</protein>
<evidence type="ECO:0000256" key="3">
    <source>
        <dbReference type="ARBA" id="ARBA00022729"/>
    </source>
</evidence>
<comment type="function">
    <text evidence="7">Probable collagen protein.</text>
</comment>
<keyword evidence="3 10" id="KW-0732">Signal</keyword>
<evidence type="ECO:0000256" key="10">
    <source>
        <dbReference type="SAM" id="SignalP"/>
    </source>
</evidence>
<dbReference type="Pfam" id="PF00041">
    <property type="entry name" value="fn3"/>
    <property type="match status" value="6"/>
</dbReference>
<evidence type="ECO:0000256" key="6">
    <source>
        <dbReference type="ARBA" id="ARBA00023180"/>
    </source>
</evidence>
<accession>A0A452GNU7</accession>
<dbReference type="Ensembl" id="ENSGAGT00000004103.1">
    <property type="protein sequence ID" value="ENSGAGP00000003559.1"/>
    <property type="gene ID" value="ENSGAGG00000002839.1"/>
</dbReference>
<evidence type="ECO:0000256" key="8">
    <source>
        <dbReference type="ARBA" id="ARBA00069772"/>
    </source>
</evidence>
<dbReference type="SUPFAM" id="SSF49899">
    <property type="entry name" value="Concanavalin A-like lectins/glucanases"/>
    <property type="match status" value="1"/>
</dbReference>
<dbReference type="InterPro" id="IPR013320">
    <property type="entry name" value="ConA-like_dom_sf"/>
</dbReference>
<dbReference type="PROSITE" id="PS50853">
    <property type="entry name" value="FN3"/>
    <property type="match status" value="5"/>
</dbReference>
<dbReference type="Gene3D" id="2.60.40.10">
    <property type="entry name" value="Immunoglobulins"/>
    <property type="match status" value="6"/>
</dbReference>
<dbReference type="InterPro" id="IPR036465">
    <property type="entry name" value="vWFA_dom_sf"/>
</dbReference>
<dbReference type="FunFam" id="2.60.40.10:FF:000480">
    <property type="entry name" value="Collagen, type XII, alpha 1"/>
    <property type="match status" value="1"/>
</dbReference>
<dbReference type="SUPFAM" id="SSF53300">
    <property type="entry name" value="vWA-like"/>
    <property type="match status" value="1"/>
</dbReference>
<dbReference type="Gene3D" id="2.60.120.200">
    <property type="match status" value="1"/>
</dbReference>
<dbReference type="InterPro" id="IPR048287">
    <property type="entry name" value="TSPN-like_N"/>
</dbReference>
<dbReference type="PANTHER" id="PTHR46708">
    <property type="entry name" value="TENASCIN"/>
    <property type="match status" value="1"/>
</dbReference>
<feature type="domain" description="Fibronectin type-III" evidence="12">
    <location>
        <begin position="716"/>
        <end position="807"/>
    </location>
</feature>
<feature type="compositionally biased region" description="Basic and acidic residues" evidence="9">
    <location>
        <begin position="1296"/>
        <end position="1308"/>
    </location>
</feature>
<dbReference type="SMART" id="SM00327">
    <property type="entry name" value="VWA"/>
    <property type="match status" value="1"/>
</dbReference>
<feature type="compositionally biased region" description="Polar residues" evidence="9">
    <location>
        <begin position="131"/>
        <end position="143"/>
    </location>
</feature>
<evidence type="ECO:0000259" key="11">
    <source>
        <dbReference type="PROSITE" id="PS50234"/>
    </source>
</evidence>
<dbReference type="InterPro" id="IPR013783">
    <property type="entry name" value="Ig-like_fold"/>
</dbReference>
<evidence type="ECO:0000256" key="1">
    <source>
        <dbReference type="ARBA" id="ARBA00004239"/>
    </source>
</evidence>
<feature type="domain" description="Fibronectin type-III" evidence="12">
    <location>
        <begin position="808"/>
        <end position="902"/>
    </location>
</feature>
<dbReference type="InterPro" id="IPR036116">
    <property type="entry name" value="FN3_sf"/>
</dbReference>
<feature type="domain" description="VWFA" evidence="11">
    <location>
        <begin position="242"/>
        <end position="414"/>
    </location>
</feature>
<keyword evidence="14" id="KW-1185">Reference proteome</keyword>
<keyword evidence="6" id="KW-0325">Glycoprotein</keyword>
<dbReference type="FunFam" id="2.60.40.10:FF:000234">
    <property type="entry name" value="Collagen, type XII, alpha 1"/>
    <property type="match status" value="2"/>
</dbReference>
<organism evidence="13 14">
    <name type="scientific">Gopherus agassizii</name>
    <name type="common">Agassiz's desert tortoise</name>
    <dbReference type="NCBI Taxonomy" id="38772"/>
    <lineage>
        <taxon>Eukaryota</taxon>
        <taxon>Metazoa</taxon>
        <taxon>Chordata</taxon>
        <taxon>Craniata</taxon>
        <taxon>Vertebrata</taxon>
        <taxon>Euteleostomi</taxon>
        <taxon>Archelosauria</taxon>
        <taxon>Testudinata</taxon>
        <taxon>Testudines</taxon>
        <taxon>Cryptodira</taxon>
        <taxon>Durocryptodira</taxon>
        <taxon>Testudinoidea</taxon>
        <taxon>Testudinidae</taxon>
        <taxon>Gopherus</taxon>
    </lineage>
</organism>
<dbReference type="CDD" id="cd01482">
    <property type="entry name" value="vWA_collagen_alphaI-XII-like"/>
    <property type="match status" value="1"/>
</dbReference>
<dbReference type="SMART" id="SM00210">
    <property type="entry name" value="TSPN"/>
    <property type="match status" value="1"/>
</dbReference>
<feature type="region of interest" description="Disordered" evidence="9">
    <location>
        <begin position="1247"/>
        <end position="1349"/>
    </location>
</feature>
<dbReference type="FunFam" id="2.60.120.200:FF:000008">
    <property type="entry name" value="Collagen type XII alpha 1 chain"/>
    <property type="match status" value="1"/>
</dbReference>
<keyword evidence="4" id="KW-0677">Repeat</keyword>
<keyword evidence="5" id="KW-0176">Collagen</keyword>